<keyword evidence="5" id="KW-1185">Reference proteome</keyword>
<reference evidence="4 5" key="1">
    <citation type="journal article" date="2013" name="Nature">
        <title>Insights into bilaterian evolution from three spiralian genomes.</title>
        <authorList>
            <person name="Simakov O."/>
            <person name="Marletaz F."/>
            <person name="Cho S.J."/>
            <person name="Edsinger-Gonzales E."/>
            <person name="Havlak P."/>
            <person name="Hellsten U."/>
            <person name="Kuo D.H."/>
            <person name="Larsson T."/>
            <person name="Lv J."/>
            <person name="Arendt D."/>
            <person name="Savage R."/>
            <person name="Osoegawa K."/>
            <person name="de Jong P."/>
            <person name="Grimwood J."/>
            <person name="Chapman J.A."/>
            <person name="Shapiro H."/>
            <person name="Aerts A."/>
            <person name="Otillar R.P."/>
            <person name="Terry A.Y."/>
            <person name="Boore J.L."/>
            <person name="Grigoriev I.V."/>
            <person name="Lindberg D.R."/>
            <person name="Seaver E.C."/>
            <person name="Weisblat D.A."/>
            <person name="Putnam N.H."/>
            <person name="Rokhsar D.S."/>
        </authorList>
    </citation>
    <scope>NUCLEOTIDE SEQUENCE [LARGE SCALE GENOMIC DNA]</scope>
</reference>
<dbReference type="SUPFAM" id="SSF52540">
    <property type="entry name" value="P-loop containing nucleoside triphosphate hydrolases"/>
    <property type="match status" value="1"/>
</dbReference>
<dbReference type="InterPro" id="IPR013632">
    <property type="entry name" value="Rad51_C"/>
</dbReference>
<dbReference type="PROSITE" id="PS50162">
    <property type="entry name" value="RECA_2"/>
    <property type="match status" value="1"/>
</dbReference>
<dbReference type="OMA" id="MCCDIER"/>
<dbReference type="AlphaFoldDB" id="V4C882"/>
<dbReference type="GO" id="GO:0005815">
    <property type="term" value="C:microtubule organizing center"/>
    <property type="evidence" value="ECO:0007669"/>
    <property type="project" value="TreeGrafter"/>
</dbReference>
<dbReference type="GO" id="GO:0033063">
    <property type="term" value="C:Rad51B-Rad51C-Rad51D-XRCC2 complex"/>
    <property type="evidence" value="ECO:0007669"/>
    <property type="project" value="TreeGrafter"/>
</dbReference>
<dbReference type="Pfam" id="PF08423">
    <property type="entry name" value="Rad51"/>
    <property type="match status" value="1"/>
</dbReference>
<feature type="domain" description="RecA family profile 1" evidence="3">
    <location>
        <begin position="76"/>
        <end position="116"/>
    </location>
</feature>
<evidence type="ECO:0000259" key="3">
    <source>
        <dbReference type="PROSITE" id="PS50162"/>
    </source>
</evidence>
<dbReference type="GO" id="GO:0000400">
    <property type="term" value="F:four-way junction DNA binding"/>
    <property type="evidence" value="ECO:0007669"/>
    <property type="project" value="TreeGrafter"/>
</dbReference>
<dbReference type="GO" id="GO:0042148">
    <property type="term" value="P:DNA strand invasion"/>
    <property type="evidence" value="ECO:0007669"/>
    <property type="project" value="TreeGrafter"/>
</dbReference>
<dbReference type="GO" id="GO:0007131">
    <property type="term" value="P:reciprocal meiotic recombination"/>
    <property type="evidence" value="ECO:0007669"/>
    <property type="project" value="TreeGrafter"/>
</dbReference>
<comment type="subcellular location">
    <subcellularLocation>
        <location evidence="1">Nucleus</location>
    </subcellularLocation>
</comment>
<dbReference type="KEGG" id="lgi:LOTGIDRAFT_153022"/>
<dbReference type="GeneID" id="20235840"/>
<dbReference type="InterPro" id="IPR027417">
    <property type="entry name" value="P-loop_NTPase"/>
</dbReference>
<dbReference type="GO" id="GO:0005524">
    <property type="term" value="F:ATP binding"/>
    <property type="evidence" value="ECO:0007669"/>
    <property type="project" value="InterPro"/>
</dbReference>
<accession>V4C882</accession>
<sequence length="116" mass="13089">MSLLRPNLVPDHLQNVVSVLKDHGFSTVTEFLIHDEEEILKKIYEKVKDLICLKKELHKKFSATVENGFDLYQGFERKIISTGSERLDELLEGGIQEGELTEICGGIATGKTQGWT</sequence>
<dbReference type="OrthoDB" id="336321at2759"/>
<dbReference type="Gene3D" id="3.40.50.300">
    <property type="entry name" value="P-loop containing nucleotide triphosphate hydrolases"/>
    <property type="match status" value="1"/>
</dbReference>
<evidence type="ECO:0000313" key="5">
    <source>
        <dbReference type="Proteomes" id="UP000030746"/>
    </source>
</evidence>
<dbReference type="CTD" id="20235840"/>
<organism evidence="4 5">
    <name type="scientific">Lottia gigantea</name>
    <name type="common">Giant owl limpet</name>
    <dbReference type="NCBI Taxonomy" id="225164"/>
    <lineage>
        <taxon>Eukaryota</taxon>
        <taxon>Metazoa</taxon>
        <taxon>Spiralia</taxon>
        <taxon>Lophotrochozoa</taxon>
        <taxon>Mollusca</taxon>
        <taxon>Gastropoda</taxon>
        <taxon>Patellogastropoda</taxon>
        <taxon>Lottioidea</taxon>
        <taxon>Lottiidae</taxon>
        <taxon>Lottia</taxon>
    </lineage>
</organism>
<dbReference type="GO" id="GO:0003697">
    <property type="term" value="F:single-stranded DNA binding"/>
    <property type="evidence" value="ECO:0007669"/>
    <property type="project" value="TreeGrafter"/>
</dbReference>
<dbReference type="PANTHER" id="PTHR46457">
    <property type="entry name" value="DNA REPAIR PROTEIN RAD51 HOMOLOG 4"/>
    <property type="match status" value="1"/>
</dbReference>
<dbReference type="Proteomes" id="UP000030746">
    <property type="component" value="Unassembled WGS sequence"/>
</dbReference>
<evidence type="ECO:0000256" key="2">
    <source>
        <dbReference type="ARBA" id="ARBA00023242"/>
    </source>
</evidence>
<dbReference type="EMBL" id="KB201304">
    <property type="protein sequence ID" value="ESO97914.1"/>
    <property type="molecule type" value="Genomic_DNA"/>
</dbReference>
<name>V4C882_LOTGI</name>
<dbReference type="GO" id="GO:0005657">
    <property type="term" value="C:replication fork"/>
    <property type="evidence" value="ECO:0007669"/>
    <property type="project" value="TreeGrafter"/>
</dbReference>
<dbReference type="STRING" id="225164.V4C882"/>
<evidence type="ECO:0000256" key="1">
    <source>
        <dbReference type="ARBA" id="ARBA00004123"/>
    </source>
</evidence>
<dbReference type="PANTHER" id="PTHR46457:SF1">
    <property type="entry name" value="DNA REPAIR PROTEIN RAD51 HOMOLOG 4"/>
    <property type="match status" value="1"/>
</dbReference>
<dbReference type="InterPro" id="IPR051988">
    <property type="entry name" value="HRR_RAD51_Paralog"/>
</dbReference>
<evidence type="ECO:0000313" key="4">
    <source>
        <dbReference type="EMBL" id="ESO97914.1"/>
    </source>
</evidence>
<protein>
    <recommendedName>
        <fullName evidence="3">RecA family profile 1 domain-containing protein</fullName>
    </recommendedName>
</protein>
<dbReference type="RefSeq" id="XP_009051754.1">
    <property type="nucleotide sequence ID" value="XM_009053506.1"/>
</dbReference>
<dbReference type="GO" id="GO:0140664">
    <property type="term" value="F:ATP-dependent DNA damage sensor activity"/>
    <property type="evidence" value="ECO:0007669"/>
    <property type="project" value="InterPro"/>
</dbReference>
<dbReference type="GO" id="GO:0000723">
    <property type="term" value="P:telomere maintenance"/>
    <property type="evidence" value="ECO:0007669"/>
    <property type="project" value="TreeGrafter"/>
</dbReference>
<dbReference type="InterPro" id="IPR020588">
    <property type="entry name" value="RecA_ATP-bd"/>
</dbReference>
<dbReference type="GO" id="GO:0000724">
    <property type="term" value="P:double-strand break repair via homologous recombination"/>
    <property type="evidence" value="ECO:0007669"/>
    <property type="project" value="TreeGrafter"/>
</dbReference>
<dbReference type="HOGENOM" id="CLU_2099622_0_0_1"/>
<keyword evidence="2" id="KW-0539">Nucleus</keyword>
<gene>
    <name evidence="4" type="ORF">LOTGIDRAFT_153022</name>
</gene>
<proteinExistence type="predicted"/>